<dbReference type="Proteomes" id="UP000250186">
    <property type="component" value="Unassembled WGS sequence"/>
</dbReference>
<dbReference type="RefSeq" id="WP_112092538.1">
    <property type="nucleotide sequence ID" value="NZ_LUSR01000051.1"/>
</dbReference>
<reference evidence="1 2" key="1">
    <citation type="submission" date="2016-02" db="EMBL/GenBank/DDBJ databases">
        <title>Species-wide whole genome sequencing reveals diversity, host range in Lonsdalea quercina.</title>
        <authorList>
            <person name="Li Y."/>
        </authorList>
    </citation>
    <scope>NUCLEOTIDE SEQUENCE [LARGE SCALE GENOMIC DNA]</scope>
    <source>
        <strain evidence="1 2">CFCC 12721</strain>
    </source>
</reference>
<evidence type="ECO:0000313" key="1">
    <source>
        <dbReference type="EMBL" id="RAT32777.1"/>
    </source>
</evidence>
<gene>
    <name evidence="1" type="ORF">AU492_11730</name>
</gene>
<organism evidence="1 2">
    <name type="scientific">Lonsdalea populi</name>
    <dbReference type="NCBI Taxonomy" id="1172565"/>
    <lineage>
        <taxon>Bacteria</taxon>
        <taxon>Pseudomonadati</taxon>
        <taxon>Pseudomonadota</taxon>
        <taxon>Gammaproteobacteria</taxon>
        <taxon>Enterobacterales</taxon>
        <taxon>Pectobacteriaceae</taxon>
        <taxon>Lonsdalea</taxon>
    </lineage>
</organism>
<sequence length="294" mass="33599">MNHKNITTLISRIALEQDEDVQQLVRQFSEGKRTGGTPMGIRFRPVVREFITRVSQKIGISAAELVNILVEGVMIETFAPRLSMVRCIYDRFWLLMGAHRLSMVTVATLLTDVNMGLSVLENRERTLDYLTTPVINQLADWFGVTSEWIECTDDHPVEPVILPNWQEVYKYLTSNSDIQPNITLVRRDKKMMEGSCENNDVVICISRMRKVNGISFRVIEFTGVMRKTNAEIKETDSFIESCEAMRKASQLTSFECLDAPEHLFTKLATGVEIPISILTAINNYKGRKYRNPNK</sequence>
<dbReference type="EMBL" id="LUSW01000026">
    <property type="protein sequence ID" value="RAT32777.1"/>
    <property type="molecule type" value="Genomic_DNA"/>
</dbReference>
<comment type="caution">
    <text evidence="1">The sequence shown here is derived from an EMBL/GenBank/DDBJ whole genome shotgun (WGS) entry which is preliminary data.</text>
</comment>
<accession>A0ABX9EN78</accession>
<proteinExistence type="predicted"/>
<protein>
    <submittedName>
        <fullName evidence="1">Conjugal transfer protein TraE</fullName>
    </submittedName>
</protein>
<evidence type="ECO:0000313" key="2">
    <source>
        <dbReference type="Proteomes" id="UP000250186"/>
    </source>
</evidence>
<name>A0ABX9EN78_9GAMM</name>
<keyword evidence="2" id="KW-1185">Reference proteome</keyword>